<dbReference type="Pfam" id="PF03349">
    <property type="entry name" value="Toluene_X"/>
    <property type="match status" value="1"/>
</dbReference>
<keyword evidence="4" id="KW-0812">Transmembrane</keyword>
<keyword evidence="3" id="KW-1134">Transmembrane beta strand</keyword>
<gene>
    <name evidence="8" type="ORF">H8E41_04785</name>
</gene>
<dbReference type="PANTHER" id="PTHR35093">
    <property type="entry name" value="OUTER MEMBRANE PROTEIN NMB0088-RELATED"/>
    <property type="match status" value="1"/>
</dbReference>
<organism evidence="8 9">
    <name type="scientific">Candidatus Desulfobia pelagia</name>
    <dbReference type="NCBI Taxonomy" id="2841692"/>
    <lineage>
        <taxon>Bacteria</taxon>
        <taxon>Pseudomonadati</taxon>
        <taxon>Thermodesulfobacteriota</taxon>
        <taxon>Desulfobulbia</taxon>
        <taxon>Desulfobulbales</taxon>
        <taxon>Desulfobulbaceae</taxon>
        <taxon>Candidatus Desulfobia</taxon>
    </lineage>
</organism>
<dbReference type="GO" id="GO:0009279">
    <property type="term" value="C:cell outer membrane"/>
    <property type="evidence" value="ECO:0007669"/>
    <property type="project" value="UniProtKB-SubCell"/>
</dbReference>
<evidence type="ECO:0000256" key="4">
    <source>
        <dbReference type="ARBA" id="ARBA00022692"/>
    </source>
</evidence>
<dbReference type="SUPFAM" id="SSF56935">
    <property type="entry name" value="Porins"/>
    <property type="match status" value="1"/>
</dbReference>
<dbReference type="AlphaFoldDB" id="A0A8J6NE07"/>
<evidence type="ECO:0000256" key="3">
    <source>
        <dbReference type="ARBA" id="ARBA00022452"/>
    </source>
</evidence>
<evidence type="ECO:0000256" key="2">
    <source>
        <dbReference type="ARBA" id="ARBA00008163"/>
    </source>
</evidence>
<evidence type="ECO:0000313" key="8">
    <source>
        <dbReference type="EMBL" id="MBC8317199.1"/>
    </source>
</evidence>
<keyword evidence="7" id="KW-0998">Cell outer membrane</keyword>
<dbReference type="Proteomes" id="UP000614424">
    <property type="component" value="Unassembled WGS sequence"/>
</dbReference>
<keyword evidence="6" id="KW-0472">Membrane</keyword>
<dbReference type="InterPro" id="IPR005017">
    <property type="entry name" value="OMPP1/FadL/TodX"/>
</dbReference>
<accession>A0A8J6NE07</accession>
<evidence type="ECO:0000313" key="9">
    <source>
        <dbReference type="Proteomes" id="UP000614424"/>
    </source>
</evidence>
<comment type="caution">
    <text evidence="8">The sequence shown here is derived from an EMBL/GenBank/DDBJ whole genome shotgun (WGS) entry which is preliminary data.</text>
</comment>
<evidence type="ECO:0000256" key="7">
    <source>
        <dbReference type="ARBA" id="ARBA00023237"/>
    </source>
</evidence>
<keyword evidence="5" id="KW-0732">Signal</keyword>
<dbReference type="PANTHER" id="PTHR35093:SF8">
    <property type="entry name" value="OUTER MEMBRANE PROTEIN NMB0088-RELATED"/>
    <property type="match status" value="1"/>
</dbReference>
<protein>
    <submittedName>
        <fullName evidence="8">Outer membrane protein transport protein</fullName>
    </submittedName>
</protein>
<dbReference type="Gene3D" id="2.40.160.60">
    <property type="entry name" value="Outer membrane protein transport protein (OMPP1/FadL/TodX)"/>
    <property type="match status" value="1"/>
</dbReference>
<evidence type="ECO:0000256" key="6">
    <source>
        <dbReference type="ARBA" id="ARBA00023136"/>
    </source>
</evidence>
<evidence type="ECO:0000256" key="1">
    <source>
        <dbReference type="ARBA" id="ARBA00004571"/>
    </source>
</evidence>
<evidence type="ECO:0000256" key="5">
    <source>
        <dbReference type="ARBA" id="ARBA00022729"/>
    </source>
</evidence>
<dbReference type="GO" id="GO:0015483">
    <property type="term" value="F:long-chain fatty acid transporting porin activity"/>
    <property type="evidence" value="ECO:0007669"/>
    <property type="project" value="TreeGrafter"/>
</dbReference>
<sequence>MNLLFRILLPTIIVILHVAQASATNGMKIIGVGQIQRAMGGANIALPLDAACTITNPAGLKAAGKRIDMGLTYFVPDVSYRGNGAAFTDPNANMTSDTELIFIPALGFIYPLSESVTVGVGLYGTSGMGVQYDTNLYGNITETQYAFVKLAPAASYTFKNGLSIGFAPNIDYAIMEFEAGPATGPQAQEPHDNGKAFGLGFTLGLHYPLSEHFNLGLAYESKQYFEDFSLDTDSGEDKLEFHQPQSFAAGIAYMPSSSLRFAFDLVWIDWPQTNGRDKPVYTEKDNPVAMDWNLDWDEQFVYKFGLEYVVNPKVTLRAGYNYGKTPLDSERAFETLAFPAVTEQHFTLGGGYTLDNNWRLNLGLMYSPSSEINTANPAEQSIDNAKTEMKQYSVDFGFSYVF</sequence>
<dbReference type="EMBL" id="JACNJZ010000076">
    <property type="protein sequence ID" value="MBC8317199.1"/>
    <property type="molecule type" value="Genomic_DNA"/>
</dbReference>
<proteinExistence type="inferred from homology"/>
<reference evidence="8 9" key="1">
    <citation type="submission" date="2020-08" db="EMBL/GenBank/DDBJ databases">
        <title>Bridging the membrane lipid divide: bacteria of the FCB group superphylum have the potential to synthesize archaeal ether lipids.</title>
        <authorList>
            <person name="Villanueva L."/>
            <person name="Von Meijenfeldt F.A.B."/>
            <person name="Westbye A.B."/>
            <person name="Yadav S."/>
            <person name="Hopmans E.C."/>
            <person name="Dutilh B.E."/>
            <person name="Sinninghe Damste J.S."/>
        </authorList>
    </citation>
    <scope>NUCLEOTIDE SEQUENCE [LARGE SCALE GENOMIC DNA]</scope>
    <source>
        <strain evidence="8">NIOZ-UU47</strain>
    </source>
</reference>
<comment type="similarity">
    <text evidence="2">Belongs to the OmpP1/FadL family.</text>
</comment>
<comment type="subcellular location">
    <subcellularLocation>
        <location evidence="1">Cell outer membrane</location>
        <topology evidence="1">Multi-pass membrane protein</topology>
    </subcellularLocation>
</comment>
<name>A0A8J6NE07_9BACT</name>